<dbReference type="EMBL" id="JAGFBR010000006">
    <property type="protein sequence ID" value="KAH0466249.1"/>
    <property type="molecule type" value="Genomic_DNA"/>
</dbReference>
<accession>A0AAV7HEP3</accession>
<proteinExistence type="predicted"/>
<keyword evidence="3" id="KW-1185">Reference proteome</keyword>
<protein>
    <submittedName>
        <fullName evidence="2">Uncharacterized protein</fullName>
    </submittedName>
</protein>
<feature type="region of interest" description="Disordered" evidence="1">
    <location>
        <begin position="91"/>
        <end position="205"/>
    </location>
</feature>
<evidence type="ECO:0000313" key="2">
    <source>
        <dbReference type="EMBL" id="KAH0466249.1"/>
    </source>
</evidence>
<feature type="compositionally biased region" description="Low complexity" evidence="1">
    <location>
        <begin position="107"/>
        <end position="119"/>
    </location>
</feature>
<organism evidence="2 3">
    <name type="scientific">Dendrobium chrysotoxum</name>
    <name type="common">Orchid</name>
    <dbReference type="NCBI Taxonomy" id="161865"/>
    <lineage>
        <taxon>Eukaryota</taxon>
        <taxon>Viridiplantae</taxon>
        <taxon>Streptophyta</taxon>
        <taxon>Embryophyta</taxon>
        <taxon>Tracheophyta</taxon>
        <taxon>Spermatophyta</taxon>
        <taxon>Magnoliopsida</taxon>
        <taxon>Liliopsida</taxon>
        <taxon>Asparagales</taxon>
        <taxon>Orchidaceae</taxon>
        <taxon>Epidendroideae</taxon>
        <taxon>Malaxideae</taxon>
        <taxon>Dendrobiinae</taxon>
        <taxon>Dendrobium</taxon>
    </lineage>
</organism>
<feature type="compositionally biased region" description="Pro residues" evidence="1">
    <location>
        <begin position="190"/>
        <end position="205"/>
    </location>
</feature>
<feature type="compositionally biased region" description="Pro residues" evidence="1">
    <location>
        <begin position="120"/>
        <end position="134"/>
    </location>
</feature>
<comment type="caution">
    <text evidence="2">The sequence shown here is derived from an EMBL/GenBank/DDBJ whole genome shotgun (WGS) entry which is preliminary data.</text>
</comment>
<evidence type="ECO:0000256" key="1">
    <source>
        <dbReference type="SAM" id="MobiDB-lite"/>
    </source>
</evidence>
<gene>
    <name evidence="2" type="ORF">IEQ34_006352</name>
</gene>
<reference evidence="2 3" key="1">
    <citation type="journal article" date="2021" name="Hortic Res">
        <title>Chromosome-scale assembly of the Dendrobium chrysotoxum genome enhances the understanding of orchid evolution.</title>
        <authorList>
            <person name="Zhang Y."/>
            <person name="Zhang G.Q."/>
            <person name="Zhang D."/>
            <person name="Liu X.D."/>
            <person name="Xu X.Y."/>
            <person name="Sun W.H."/>
            <person name="Yu X."/>
            <person name="Zhu X."/>
            <person name="Wang Z.W."/>
            <person name="Zhao X."/>
            <person name="Zhong W.Y."/>
            <person name="Chen H."/>
            <person name="Yin W.L."/>
            <person name="Huang T."/>
            <person name="Niu S.C."/>
            <person name="Liu Z.J."/>
        </authorList>
    </citation>
    <scope>NUCLEOTIDE SEQUENCE [LARGE SCALE GENOMIC DNA]</scope>
    <source>
        <strain evidence="2">Lindl</strain>
    </source>
</reference>
<feature type="compositionally biased region" description="Basic and acidic residues" evidence="1">
    <location>
        <begin position="95"/>
        <end position="104"/>
    </location>
</feature>
<dbReference type="Proteomes" id="UP000775213">
    <property type="component" value="Unassembled WGS sequence"/>
</dbReference>
<name>A0AAV7HEP3_DENCH</name>
<sequence length="205" mass="22042">MEKGELPFETWQHTKIVKGNGHACVIKYDNCAREGHKVTKRNEFHGLIDEAVSISNIPKEPLEINLNLKLDSYHSTMMLFYESDPSFLLKGGPQAREKERDRRSLFPSCSSSTTGRTSTEPPPEAWTSVGPPPKAWTSVIPPAEARISIGPPIEAQTSAGPLAEAETSVGPPSEARTSPGPPIEARTSAGPPPEAQISAGPPPEA</sequence>
<dbReference type="AlphaFoldDB" id="A0AAV7HEP3"/>
<evidence type="ECO:0000313" key="3">
    <source>
        <dbReference type="Proteomes" id="UP000775213"/>
    </source>
</evidence>